<feature type="transmembrane region" description="Helical" evidence="1">
    <location>
        <begin position="6"/>
        <end position="25"/>
    </location>
</feature>
<dbReference type="RefSeq" id="WP_238806074.1">
    <property type="nucleotide sequence ID" value="NZ_CAKLPY010000001.1"/>
</dbReference>
<reference evidence="2" key="1">
    <citation type="submission" date="2021-12" db="EMBL/GenBank/DDBJ databases">
        <authorList>
            <person name="Rodrigo-Torres L."/>
            <person name="Arahal R. D."/>
            <person name="Lucena T."/>
        </authorList>
    </citation>
    <scope>NUCLEOTIDE SEQUENCE</scope>
    <source>
        <strain evidence="2">CECT 8858</strain>
    </source>
</reference>
<evidence type="ECO:0000313" key="3">
    <source>
        <dbReference type="Proteomes" id="UP000837932"/>
    </source>
</evidence>
<comment type="caution">
    <text evidence="2">The sequence shown here is derived from an EMBL/GenBank/DDBJ whole genome shotgun (WGS) entry which is preliminary data.</text>
</comment>
<evidence type="ECO:0000313" key="2">
    <source>
        <dbReference type="EMBL" id="CAH0995524.1"/>
    </source>
</evidence>
<keyword evidence="1" id="KW-0472">Membrane</keyword>
<evidence type="ECO:0000256" key="1">
    <source>
        <dbReference type="SAM" id="Phobius"/>
    </source>
</evidence>
<keyword evidence="1" id="KW-1133">Transmembrane helix</keyword>
<proteinExistence type="predicted"/>
<gene>
    <name evidence="2" type="ORF">EMA8858_01647</name>
</gene>
<accession>A0ABN8EV92</accession>
<dbReference type="Proteomes" id="UP000837932">
    <property type="component" value="Unassembled WGS sequence"/>
</dbReference>
<feature type="transmembrane region" description="Helical" evidence="1">
    <location>
        <begin position="37"/>
        <end position="56"/>
    </location>
</feature>
<sequence length="68" mass="7679">MKQQKAIAITIFLICLLNFPILSLFNKAIFVLGIPLVYVYIFSVWIIGIIIIALIAESKNEVNTPENE</sequence>
<dbReference type="EMBL" id="CAKLPY010000001">
    <property type="protein sequence ID" value="CAH0995524.1"/>
    <property type="molecule type" value="Genomic_DNA"/>
</dbReference>
<protein>
    <recommendedName>
        <fullName evidence="4">DUF3311 domain-containing protein</fullName>
    </recommendedName>
</protein>
<name>A0ABN8EV92_9BACT</name>
<keyword evidence="3" id="KW-1185">Reference proteome</keyword>
<evidence type="ECO:0008006" key="4">
    <source>
        <dbReference type="Google" id="ProtNLM"/>
    </source>
</evidence>
<organism evidence="2 3">
    <name type="scientific">Emticicia aquatica</name>
    <dbReference type="NCBI Taxonomy" id="1681835"/>
    <lineage>
        <taxon>Bacteria</taxon>
        <taxon>Pseudomonadati</taxon>
        <taxon>Bacteroidota</taxon>
        <taxon>Cytophagia</taxon>
        <taxon>Cytophagales</taxon>
        <taxon>Leadbetterellaceae</taxon>
        <taxon>Emticicia</taxon>
    </lineage>
</organism>
<keyword evidence="1" id="KW-0812">Transmembrane</keyword>